<dbReference type="Pfam" id="PF02714">
    <property type="entry name" value="RSN1_7TM"/>
    <property type="match status" value="1"/>
</dbReference>
<feature type="transmembrane region" description="Helical" evidence="7">
    <location>
        <begin position="666"/>
        <end position="685"/>
    </location>
</feature>
<keyword evidence="5 7" id="KW-1133">Transmembrane helix</keyword>
<dbReference type="GO" id="GO:0005227">
    <property type="term" value="F:calcium-activated cation channel activity"/>
    <property type="evidence" value="ECO:0007669"/>
    <property type="project" value="InterPro"/>
</dbReference>
<dbReference type="PANTHER" id="PTHR13018:SF5">
    <property type="entry name" value="RE44586P"/>
    <property type="match status" value="1"/>
</dbReference>
<evidence type="ECO:0000259" key="8">
    <source>
        <dbReference type="Pfam" id="PF02714"/>
    </source>
</evidence>
<keyword evidence="4 7" id="KW-0812">Transmembrane</keyword>
<dbReference type="Proteomes" id="UP001168821">
    <property type="component" value="Unassembled WGS sequence"/>
</dbReference>
<comment type="caution">
    <text evidence="11">The sequence shown here is derived from an EMBL/GenBank/DDBJ whole genome shotgun (WGS) entry which is preliminary data.</text>
</comment>
<dbReference type="InterPro" id="IPR003864">
    <property type="entry name" value="CSC1/OSCA1-like_7TM"/>
</dbReference>
<comment type="similarity">
    <text evidence="2">Belongs to the CSC1 (TC 1.A.17) family.</text>
</comment>
<dbReference type="EMBL" id="JALNTZ010000010">
    <property type="protein sequence ID" value="KAJ3640224.1"/>
    <property type="molecule type" value="Genomic_DNA"/>
</dbReference>
<feature type="transmembrane region" description="Helical" evidence="7">
    <location>
        <begin position="49"/>
        <end position="66"/>
    </location>
</feature>
<dbReference type="InterPro" id="IPR045122">
    <property type="entry name" value="Csc1-like"/>
</dbReference>
<protein>
    <recommendedName>
        <fullName evidence="13">CSC1-like protein 2</fullName>
    </recommendedName>
</protein>
<feature type="transmembrane region" description="Helical" evidence="7">
    <location>
        <begin position="642"/>
        <end position="660"/>
    </location>
</feature>
<evidence type="ECO:0000256" key="1">
    <source>
        <dbReference type="ARBA" id="ARBA00004141"/>
    </source>
</evidence>
<evidence type="ECO:0000313" key="11">
    <source>
        <dbReference type="EMBL" id="KAJ3640224.1"/>
    </source>
</evidence>
<evidence type="ECO:0000256" key="6">
    <source>
        <dbReference type="ARBA" id="ARBA00023136"/>
    </source>
</evidence>
<dbReference type="InterPro" id="IPR027815">
    <property type="entry name" value="CSC1/OSCA1-like_cyt"/>
</dbReference>
<sequence>MFICSQMVFNNFGDRSRPLGNLNNDTCLTTRRANATVISNVYEGIPETILLNVVSWILLILLFAILRNRAWDYGRLALVHTEKWTQLFYKNTEDAVAVEESSTDVSLIPDTGCLWFPSIFKISRERIYTRCGPDASHYLSFQEHLLFLSSAIMIFSVCVILPINFQGTLQGGKTTFGHTTVSNLEPTSNWLWVHVIASFCFVPLTVLIMRRCSGRKPSVTALTSRTIMITHISRSQRNSEDIKNYFTLKYPDIEIKDIQIAYRVKKLTKLERERELSREAKMYCILNHKPDLKVQPYGCIICCPWKAKNALLYYTEEETRLNELVIRERRTVLENPLGIAFLTLNSEESAQHVIKSFEPGSVRHWLITKAPSPSDINWENLEISYRNWYSKAIIINGILFLVLFFLTTPLIVVNVFNNLTSAQDIFVSKLSPVLSDFLPTLLLLSFSALMPVLVAYSDEWMSHWTKSKQNHATMHKAFFFLLFMVLILPSLGLTSAQAFFEWPLQSHNVTVRWECVFLADKGAFFVNYIITSALIGTALELLRFPELAMYVFRFLRIKSEAEKTSIRKEIMSEFPFGIHYAWTLLIFTISTVYSLTCPLITPFGLLYLCLKHFVDKYNIYYVYRPITMCGEGQQIHASAVKMVRVAIFVLQLIMAAFSFIRGGLNVKFYVSLMGLFVTIAFFCFLSPFPSCKPTQSNIANFPESSEQYVAPVLLSSQNVEQGSEVIISSPSYGSNVNEVGVQLRSDMGSSIA</sequence>
<evidence type="ECO:0000313" key="12">
    <source>
        <dbReference type="Proteomes" id="UP001168821"/>
    </source>
</evidence>
<feature type="domain" description="CSC1/OSCA1-like N-terminal transmembrane" evidence="9">
    <location>
        <begin position="48"/>
        <end position="208"/>
    </location>
</feature>
<evidence type="ECO:0000256" key="5">
    <source>
        <dbReference type="ARBA" id="ARBA00022989"/>
    </source>
</evidence>
<gene>
    <name evidence="11" type="ORF">Zmor_003537</name>
</gene>
<feature type="transmembrane region" description="Helical" evidence="7">
    <location>
        <begin position="437"/>
        <end position="456"/>
    </location>
</feature>
<evidence type="ECO:0000259" key="10">
    <source>
        <dbReference type="Pfam" id="PF14703"/>
    </source>
</evidence>
<name>A0AA38M241_9CUCU</name>
<feature type="transmembrane region" description="Helical" evidence="7">
    <location>
        <begin position="580"/>
        <end position="610"/>
    </location>
</feature>
<dbReference type="Pfam" id="PF14703">
    <property type="entry name" value="PHM7_cyt"/>
    <property type="match status" value="1"/>
</dbReference>
<dbReference type="GO" id="GO:0005886">
    <property type="term" value="C:plasma membrane"/>
    <property type="evidence" value="ECO:0007669"/>
    <property type="project" value="TreeGrafter"/>
</dbReference>
<proteinExistence type="inferred from homology"/>
<feature type="transmembrane region" description="Helical" evidence="7">
    <location>
        <begin position="190"/>
        <end position="209"/>
    </location>
</feature>
<feature type="domain" description="CSC1/OSCA1-like cytosolic" evidence="10">
    <location>
        <begin position="224"/>
        <end position="380"/>
    </location>
</feature>
<dbReference type="AlphaFoldDB" id="A0AA38M241"/>
<keyword evidence="6 7" id="KW-0472">Membrane</keyword>
<organism evidence="11 12">
    <name type="scientific">Zophobas morio</name>
    <dbReference type="NCBI Taxonomy" id="2755281"/>
    <lineage>
        <taxon>Eukaryota</taxon>
        <taxon>Metazoa</taxon>
        <taxon>Ecdysozoa</taxon>
        <taxon>Arthropoda</taxon>
        <taxon>Hexapoda</taxon>
        <taxon>Insecta</taxon>
        <taxon>Pterygota</taxon>
        <taxon>Neoptera</taxon>
        <taxon>Endopterygota</taxon>
        <taxon>Coleoptera</taxon>
        <taxon>Polyphaga</taxon>
        <taxon>Cucujiformia</taxon>
        <taxon>Tenebrionidae</taxon>
        <taxon>Zophobas</taxon>
    </lineage>
</organism>
<dbReference type="InterPro" id="IPR032880">
    <property type="entry name" value="CSC1/OSCA1-like_N"/>
</dbReference>
<feature type="transmembrane region" description="Helical" evidence="7">
    <location>
        <begin position="393"/>
        <end position="417"/>
    </location>
</feature>
<feature type="domain" description="CSC1/OSCA1-like 7TM region" evidence="8">
    <location>
        <begin position="392"/>
        <end position="656"/>
    </location>
</feature>
<evidence type="ECO:0000256" key="3">
    <source>
        <dbReference type="ARBA" id="ARBA00022448"/>
    </source>
</evidence>
<comment type="subcellular location">
    <subcellularLocation>
        <location evidence="1">Membrane</location>
        <topology evidence="1">Multi-pass membrane protein</topology>
    </subcellularLocation>
</comment>
<feature type="transmembrane region" description="Helical" evidence="7">
    <location>
        <begin position="477"/>
        <end position="500"/>
    </location>
</feature>
<dbReference type="PANTHER" id="PTHR13018">
    <property type="entry name" value="PROBABLE MEMBRANE PROTEIN DUF221-RELATED"/>
    <property type="match status" value="1"/>
</dbReference>
<feature type="transmembrane region" description="Helical" evidence="7">
    <location>
        <begin position="145"/>
        <end position="165"/>
    </location>
</feature>
<accession>A0AA38M241</accession>
<reference evidence="11" key="1">
    <citation type="journal article" date="2023" name="G3 (Bethesda)">
        <title>Whole genome assemblies of Zophobas morio and Tenebrio molitor.</title>
        <authorList>
            <person name="Kaur S."/>
            <person name="Stinson S.A."/>
            <person name="diCenzo G.C."/>
        </authorList>
    </citation>
    <scope>NUCLEOTIDE SEQUENCE</scope>
    <source>
        <strain evidence="11">QUZm001</strain>
    </source>
</reference>
<evidence type="ECO:0008006" key="13">
    <source>
        <dbReference type="Google" id="ProtNLM"/>
    </source>
</evidence>
<evidence type="ECO:0000256" key="7">
    <source>
        <dbReference type="SAM" id="Phobius"/>
    </source>
</evidence>
<dbReference type="Pfam" id="PF13967">
    <property type="entry name" value="RSN1_TM"/>
    <property type="match status" value="1"/>
</dbReference>
<evidence type="ECO:0000256" key="2">
    <source>
        <dbReference type="ARBA" id="ARBA00007779"/>
    </source>
</evidence>
<evidence type="ECO:0000256" key="4">
    <source>
        <dbReference type="ARBA" id="ARBA00022692"/>
    </source>
</evidence>
<keyword evidence="3" id="KW-0813">Transport</keyword>
<keyword evidence="12" id="KW-1185">Reference proteome</keyword>
<evidence type="ECO:0000259" key="9">
    <source>
        <dbReference type="Pfam" id="PF13967"/>
    </source>
</evidence>